<dbReference type="InterPro" id="IPR036412">
    <property type="entry name" value="HAD-like_sf"/>
</dbReference>
<dbReference type="SUPFAM" id="SSF56784">
    <property type="entry name" value="HAD-like"/>
    <property type="match status" value="1"/>
</dbReference>
<dbReference type="GO" id="GO:0016787">
    <property type="term" value="F:hydrolase activity"/>
    <property type="evidence" value="ECO:0007669"/>
    <property type="project" value="InterPro"/>
</dbReference>
<dbReference type="InterPro" id="IPR006439">
    <property type="entry name" value="HAD-SF_hydro_IA"/>
</dbReference>
<dbReference type="Gene3D" id="3.40.50.1000">
    <property type="entry name" value="HAD superfamily/HAD-like"/>
    <property type="match status" value="1"/>
</dbReference>
<evidence type="ECO:0000313" key="2">
    <source>
        <dbReference type="Proteomes" id="UP000192917"/>
    </source>
</evidence>
<gene>
    <name evidence="1" type="ORF">SAMN05428998_12035</name>
</gene>
<dbReference type="STRING" id="560819.SAMN05428998_12035"/>
<dbReference type="Pfam" id="PF00702">
    <property type="entry name" value="Hydrolase"/>
    <property type="match status" value="1"/>
</dbReference>
<dbReference type="SFLD" id="SFLDS00003">
    <property type="entry name" value="Haloacid_Dehalogenase"/>
    <property type="match status" value="1"/>
</dbReference>
<keyword evidence="2" id="KW-1185">Reference proteome</keyword>
<dbReference type="Gene3D" id="1.10.150.240">
    <property type="entry name" value="Putative phosphatase, domain 2"/>
    <property type="match status" value="1"/>
</dbReference>
<reference evidence="1 2" key="1">
    <citation type="submission" date="2017-04" db="EMBL/GenBank/DDBJ databases">
        <authorList>
            <person name="Afonso C.L."/>
            <person name="Miller P.J."/>
            <person name="Scott M.A."/>
            <person name="Spackman E."/>
            <person name="Goraichik I."/>
            <person name="Dimitrov K.M."/>
            <person name="Suarez D.L."/>
            <person name="Swayne D.E."/>
        </authorList>
    </citation>
    <scope>NUCLEOTIDE SEQUENCE [LARGE SCALE GENOMIC DNA]</scope>
    <source>
        <strain evidence="1 2">USBA 355</strain>
    </source>
</reference>
<dbReference type="NCBIfam" id="TIGR01509">
    <property type="entry name" value="HAD-SF-IA-v3"/>
    <property type="match status" value="1"/>
</dbReference>
<dbReference type="InterPro" id="IPR044999">
    <property type="entry name" value="CbbY-like"/>
</dbReference>
<sequence>MRPRAPLEALIFDVDGTLAETEELHRRAFNAAFRAWGLPWSWSRERYRALLAVTGGKERLLHFLETDRPAAAERGRTLVAEIHAEKTARYHALLAAEGGALRPGVRRLLGEARAAGLRLAVATTTTPANVEALIRIAFGRPATALFEVVAAGDAVARKKPDPEVYRLALGRLGLPAGACLAFEDSANGLKAALGAGLATVVTPGLYTDGQDFVGASLVAPSLEAVGLGELEALVPAQAVVGLA</sequence>
<proteinExistence type="predicted"/>
<name>A0A1Y6CBZ0_9PROT</name>
<evidence type="ECO:0000313" key="1">
    <source>
        <dbReference type="EMBL" id="SMF55248.1"/>
    </source>
</evidence>
<dbReference type="Proteomes" id="UP000192917">
    <property type="component" value="Unassembled WGS sequence"/>
</dbReference>
<dbReference type="EMBL" id="FWZX01000020">
    <property type="protein sequence ID" value="SMF55248.1"/>
    <property type="molecule type" value="Genomic_DNA"/>
</dbReference>
<dbReference type="SFLD" id="SFLDG01129">
    <property type="entry name" value="C1.5:_HAD__Beta-PGM__Phosphata"/>
    <property type="match status" value="1"/>
</dbReference>
<organism evidence="1 2">
    <name type="scientific">Tistlia consotensis USBA 355</name>
    <dbReference type="NCBI Taxonomy" id="560819"/>
    <lineage>
        <taxon>Bacteria</taxon>
        <taxon>Pseudomonadati</taxon>
        <taxon>Pseudomonadota</taxon>
        <taxon>Alphaproteobacteria</taxon>
        <taxon>Rhodospirillales</taxon>
        <taxon>Rhodovibrionaceae</taxon>
        <taxon>Tistlia</taxon>
    </lineage>
</organism>
<dbReference type="PRINTS" id="PR00413">
    <property type="entry name" value="HADHALOGNASE"/>
</dbReference>
<protein>
    <submittedName>
        <fullName evidence="1">Haloacid dehalogenase superfamily, subfamily IA, variant 3 with third motif having DD or ED</fullName>
    </submittedName>
</protein>
<dbReference type="PANTHER" id="PTHR42896">
    <property type="entry name" value="XYLULOSE-1,5-BISPHOSPHATE (XUBP) PHOSPHATASE"/>
    <property type="match status" value="1"/>
</dbReference>
<dbReference type="PANTHER" id="PTHR42896:SF2">
    <property type="entry name" value="CBBY-LIKE PROTEIN"/>
    <property type="match status" value="1"/>
</dbReference>
<dbReference type="InterPro" id="IPR023214">
    <property type="entry name" value="HAD_sf"/>
</dbReference>
<dbReference type="InterPro" id="IPR023198">
    <property type="entry name" value="PGP-like_dom2"/>
</dbReference>
<dbReference type="AlphaFoldDB" id="A0A1Y6CBZ0"/>
<dbReference type="RefSeq" id="WP_085124656.1">
    <property type="nucleotide sequence ID" value="NZ_FWZX01000020.1"/>
</dbReference>
<accession>A0A1Y6CBZ0</accession>